<dbReference type="Pfam" id="PF00120">
    <property type="entry name" value="Gln-synt_C"/>
    <property type="match status" value="1"/>
</dbReference>
<evidence type="ECO:0000256" key="4">
    <source>
        <dbReference type="RuleBase" id="RU000384"/>
    </source>
</evidence>
<gene>
    <name evidence="6" type="ORF">EI983_17815</name>
</gene>
<dbReference type="SUPFAM" id="SSF55931">
    <property type="entry name" value="Glutamine synthetase/guanido kinase"/>
    <property type="match status" value="1"/>
</dbReference>
<keyword evidence="2" id="KW-0436">Ligase</keyword>
<name>A0A6I6IVB1_9RHOB</name>
<dbReference type="AlphaFoldDB" id="A0A6I6IVB1"/>
<dbReference type="PANTHER" id="PTHR43785:SF12">
    <property type="entry name" value="TYPE-1 GLUTAMINE SYNTHETASE 2"/>
    <property type="match status" value="1"/>
</dbReference>
<evidence type="ECO:0000313" key="7">
    <source>
        <dbReference type="Proteomes" id="UP000428330"/>
    </source>
</evidence>
<evidence type="ECO:0000259" key="5">
    <source>
        <dbReference type="PROSITE" id="PS51987"/>
    </source>
</evidence>
<sequence>MYLTADDLTAFRQAHPQADTLDAIVIDLCGNAIGKRLPISQAESMIKGGTPICAAMQLVDVMGNTADPMGHGFSNGDPDGMARPLAGTLQPVPWSGGKRAQVLCELTDAETGAPFWYDPRRVLSKVCTEFEALGVRPVLALELEFYLIDKHRDENGRPIPCAAPTHGRRETQGQVLSLAKLDEFEHIIEAMQDTARAQGLPVTTVISEYGAGQFEINLEHQDDPLMAADHAALLRRAVQATARAQGYDATFMSKPFPGESGNGLHLHLSLVDENGLNVFDPARADGEALLGHAVAGLQATLHEAMAIFAPNLNTYRRFRPDEFTPVTRDWGENNRSVAIRLPPCHSGAARRLEHRASGAEANPYLVTAAVLAGVHHGLTQKLDPGDKHTGNAGAEVDESLPLTLWAALDELTRAEVLPAYLGADYLEMYHAVKSAEFTDFMDEISPREYRWYL</sequence>
<evidence type="ECO:0000256" key="1">
    <source>
        <dbReference type="ARBA" id="ARBA00001946"/>
    </source>
</evidence>
<evidence type="ECO:0000256" key="3">
    <source>
        <dbReference type="PROSITE-ProRule" id="PRU01331"/>
    </source>
</evidence>
<dbReference type="InterPro" id="IPR008146">
    <property type="entry name" value="Gln_synth_cat_dom"/>
</dbReference>
<dbReference type="GO" id="GO:0006542">
    <property type="term" value="P:glutamine biosynthetic process"/>
    <property type="evidence" value="ECO:0007669"/>
    <property type="project" value="InterPro"/>
</dbReference>
<dbReference type="PANTHER" id="PTHR43785">
    <property type="entry name" value="GAMMA-GLUTAMYLPUTRESCINE SYNTHETASE"/>
    <property type="match status" value="1"/>
</dbReference>
<keyword evidence="7" id="KW-1185">Reference proteome</keyword>
<dbReference type="EMBL" id="CP034348">
    <property type="protein sequence ID" value="QGY00025.1"/>
    <property type="molecule type" value="Genomic_DNA"/>
</dbReference>
<feature type="domain" description="GS catalytic" evidence="5">
    <location>
        <begin position="119"/>
        <end position="453"/>
    </location>
</feature>
<dbReference type="SUPFAM" id="SSF54368">
    <property type="entry name" value="Glutamine synthetase, N-terminal domain"/>
    <property type="match status" value="1"/>
</dbReference>
<comment type="cofactor">
    <cofactor evidence="1">
        <name>Mg(2+)</name>
        <dbReference type="ChEBI" id="CHEBI:18420"/>
    </cofactor>
</comment>
<dbReference type="OrthoDB" id="9807095at2"/>
<evidence type="ECO:0000256" key="2">
    <source>
        <dbReference type="ARBA" id="ARBA00022598"/>
    </source>
</evidence>
<comment type="similarity">
    <text evidence="3 4">Belongs to the glutamine synthetase family.</text>
</comment>
<protein>
    <submittedName>
        <fullName evidence="6">Glutamine synthetase</fullName>
    </submittedName>
</protein>
<dbReference type="InterPro" id="IPR014746">
    <property type="entry name" value="Gln_synth/guanido_kin_cat_dom"/>
</dbReference>
<dbReference type="RefSeq" id="WP_157708706.1">
    <property type="nucleotide sequence ID" value="NZ_CP034348.1"/>
</dbReference>
<proteinExistence type="inferred from homology"/>
<dbReference type="Gene3D" id="3.30.590.10">
    <property type="entry name" value="Glutamine synthetase/guanido kinase, catalytic domain"/>
    <property type="match status" value="1"/>
</dbReference>
<dbReference type="InterPro" id="IPR036651">
    <property type="entry name" value="Gln_synt_N_sf"/>
</dbReference>
<dbReference type="PROSITE" id="PS51987">
    <property type="entry name" value="GS_CATALYTIC"/>
    <property type="match status" value="1"/>
</dbReference>
<accession>A0A6I6IVB1</accession>
<dbReference type="GO" id="GO:0004356">
    <property type="term" value="F:glutamine synthetase activity"/>
    <property type="evidence" value="ECO:0007669"/>
    <property type="project" value="InterPro"/>
</dbReference>
<evidence type="ECO:0000313" key="6">
    <source>
        <dbReference type="EMBL" id="QGY00025.1"/>
    </source>
</evidence>
<organism evidence="6 7">
    <name type="scientific">Roseovarius faecimaris</name>
    <dbReference type="NCBI Taxonomy" id="2494550"/>
    <lineage>
        <taxon>Bacteria</taxon>
        <taxon>Pseudomonadati</taxon>
        <taxon>Pseudomonadota</taxon>
        <taxon>Alphaproteobacteria</taxon>
        <taxon>Rhodobacterales</taxon>
        <taxon>Roseobacteraceae</taxon>
        <taxon>Roseovarius</taxon>
    </lineage>
</organism>
<dbReference type="KEGG" id="rom:EI983_17815"/>
<reference evidence="7" key="1">
    <citation type="submission" date="2018-12" db="EMBL/GenBank/DDBJ databases">
        <title>Complete genome sequence of Roseovarius sp. MME-070.</title>
        <authorList>
            <person name="Nam Y.-D."/>
            <person name="Kang J."/>
            <person name="Chung W.-H."/>
            <person name="Park Y.S."/>
        </authorList>
    </citation>
    <scope>NUCLEOTIDE SEQUENCE [LARGE SCALE GENOMIC DNA]</scope>
    <source>
        <strain evidence="7">MME-070</strain>
    </source>
</reference>
<dbReference type="Proteomes" id="UP000428330">
    <property type="component" value="Chromosome"/>
</dbReference>
<dbReference type="SMART" id="SM01230">
    <property type="entry name" value="Gln-synt_C"/>
    <property type="match status" value="1"/>
</dbReference>
<dbReference type="GO" id="GO:0006598">
    <property type="term" value="P:polyamine catabolic process"/>
    <property type="evidence" value="ECO:0007669"/>
    <property type="project" value="TreeGrafter"/>
</dbReference>